<dbReference type="PANTHER" id="PTHR43570">
    <property type="entry name" value="ALDEHYDE DEHYDROGENASE"/>
    <property type="match status" value="1"/>
</dbReference>
<evidence type="ECO:0000313" key="9">
    <source>
        <dbReference type="EMBL" id="AUN97582.1"/>
    </source>
</evidence>
<dbReference type="GO" id="GO:0005737">
    <property type="term" value="C:cytoplasm"/>
    <property type="evidence" value="ECO:0007669"/>
    <property type="project" value="TreeGrafter"/>
</dbReference>
<dbReference type="FunFam" id="3.40.605.10:FF:000004">
    <property type="entry name" value="Aldehyde dehydrogenase"/>
    <property type="match status" value="1"/>
</dbReference>
<dbReference type="InterPro" id="IPR012394">
    <property type="entry name" value="Aldehyde_DH_NAD(P)"/>
</dbReference>
<evidence type="ECO:0000256" key="4">
    <source>
        <dbReference type="PIRNR" id="PIRNR036492"/>
    </source>
</evidence>
<dbReference type="InterPro" id="IPR016161">
    <property type="entry name" value="Ald_DH/histidinol_DH"/>
</dbReference>
<dbReference type="SUPFAM" id="SSF53720">
    <property type="entry name" value="ALDH-like"/>
    <property type="match status" value="1"/>
</dbReference>
<feature type="domain" description="Aldehyde dehydrogenase" evidence="8">
    <location>
        <begin position="17"/>
        <end position="430"/>
    </location>
</feature>
<evidence type="ECO:0000256" key="3">
    <source>
        <dbReference type="ARBA" id="ARBA00023027"/>
    </source>
</evidence>
<dbReference type="Gene3D" id="3.40.605.10">
    <property type="entry name" value="Aldehyde Dehydrogenase, Chain A, domain 1"/>
    <property type="match status" value="1"/>
</dbReference>
<dbReference type="GO" id="GO:0004029">
    <property type="term" value="F:aldehyde dehydrogenase (NAD+) activity"/>
    <property type="evidence" value="ECO:0007669"/>
    <property type="project" value="TreeGrafter"/>
</dbReference>
<dbReference type="PROSITE" id="PS00070">
    <property type="entry name" value="ALDEHYDE_DEHYDR_CYS"/>
    <property type="match status" value="1"/>
</dbReference>
<dbReference type="InterPro" id="IPR016163">
    <property type="entry name" value="Ald_DH_C"/>
</dbReference>
<keyword evidence="10" id="KW-1185">Reference proteome</keyword>
<dbReference type="InterPro" id="IPR016162">
    <property type="entry name" value="Ald_DH_N"/>
</dbReference>
<evidence type="ECO:0000313" key="10">
    <source>
        <dbReference type="Proteomes" id="UP000235584"/>
    </source>
</evidence>
<dbReference type="GO" id="GO:0006081">
    <property type="term" value="P:aldehyde metabolic process"/>
    <property type="evidence" value="ECO:0007669"/>
    <property type="project" value="InterPro"/>
</dbReference>
<dbReference type="RefSeq" id="WP_102242877.1">
    <property type="nucleotide sequence ID" value="NZ_CP025704.1"/>
</dbReference>
<evidence type="ECO:0000256" key="7">
    <source>
        <dbReference type="RuleBase" id="RU003345"/>
    </source>
</evidence>
<dbReference type="Gene3D" id="3.40.309.10">
    <property type="entry name" value="Aldehyde Dehydrogenase, Chain A, domain 2"/>
    <property type="match status" value="1"/>
</dbReference>
<feature type="active site" evidence="5 6">
    <location>
        <position position="210"/>
    </location>
</feature>
<dbReference type="PIRSF" id="PIRSF036492">
    <property type="entry name" value="ALDH"/>
    <property type="match status" value="1"/>
</dbReference>
<comment type="similarity">
    <text evidence="1 4 7">Belongs to the aldehyde dehydrogenase family.</text>
</comment>
<protein>
    <recommendedName>
        <fullName evidence="4">Aldehyde dehydrogenase</fullName>
    </recommendedName>
</protein>
<organism evidence="9 10">
    <name type="scientific">Bacteriovorax stolpii</name>
    <name type="common">Bdellovibrio stolpii</name>
    <dbReference type="NCBI Taxonomy" id="960"/>
    <lineage>
        <taxon>Bacteria</taxon>
        <taxon>Pseudomonadati</taxon>
        <taxon>Bdellovibrionota</taxon>
        <taxon>Bacteriovoracia</taxon>
        <taxon>Bacteriovoracales</taxon>
        <taxon>Bacteriovoracaceae</taxon>
        <taxon>Bacteriovorax</taxon>
    </lineage>
</organism>
<dbReference type="InterPro" id="IPR016160">
    <property type="entry name" value="Ald_DH_CS_CYS"/>
</dbReference>
<evidence type="ECO:0000256" key="1">
    <source>
        <dbReference type="ARBA" id="ARBA00009986"/>
    </source>
</evidence>
<dbReference type="KEGG" id="bsto:C0V70_05530"/>
<accession>A0A2K9NQ07</accession>
<evidence type="ECO:0000259" key="8">
    <source>
        <dbReference type="Pfam" id="PF00171"/>
    </source>
</evidence>
<feature type="active site" evidence="5">
    <location>
        <position position="244"/>
    </location>
</feature>
<dbReference type="AlphaFoldDB" id="A0A2K9NQ07"/>
<proteinExistence type="inferred from homology"/>
<dbReference type="PROSITE" id="PS00687">
    <property type="entry name" value="ALDEHYDE_DEHYDR_GLU"/>
    <property type="match status" value="1"/>
</dbReference>
<dbReference type="EMBL" id="CP025704">
    <property type="protein sequence ID" value="AUN97582.1"/>
    <property type="molecule type" value="Genomic_DNA"/>
</dbReference>
<dbReference type="InterPro" id="IPR029510">
    <property type="entry name" value="Ald_DH_CS_GLU"/>
</dbReference>
<dbReference type="FunFam" id="3.40.309.10:FF:000003">
    <property type="entry name" value="Aldehyde dehydrogenase"/>
    <property type="match status" value="1"/>
</dbReference>
<evidence type="ECO:0000256" key="6">
    <source>
        <dbReference type="PROSITE-ProRule" id="PRU10007"/>
    </source>
</evidence>
<dbReference type="OrthoDB" id="5288298at2"/>
<dbReference type="Pfam" id="PF00171">
    <property type="entry name" value="Aldedh"/>
    <property type="match status" value="1"/>
</dbReference>
<sequence length="463" mass="52146">MENLNALFKLQSDNRWAMAQTSASQRKDLLKKLKASVEARREEIKAALYADFKKPYPESELTEIHTVIDEINFAVRKLSCWMKPKRVGTPIALFGSKSYIQYEAKGVVLVLAPWNYPFALLINPLVAAIAAGNCVIARPSEKTPATGLILKKIIDEVFPENIARVVIGEIDLAEKLLELPFDHIFFTGSTQVGKKIMLAAARNLTPVTLELGGKSPVIIDRDVDLKDCAEKLFWGKFMNGGQTCVAPDYVYVPEELKEKFIDLFKEQIEKRFGETSLDRLKTEDFARIIDVKAYERLALKIQDEKKLLTDQPLKDERYIPPTLLTDVNLNSPIMEDEIFGPIMPLLTYKNVETVIEYIQKNPKPLALYVFSKNKKMIKKVLNSTTSGGAAINHVVLHLANPHLPFGGVGHSGLGSYHGVFGFKTFSHERAVLHQGRFTLSNLYFPPYSSSLSKLAFKLLRFLE</sequence>
<keyword evidence="3" id="KW-0520">NAD</keyword>
<gene>
    <name evidence="9" type="ORF">C0V70_05530</name>
</gene>
<evidence type="ECO:0000256" key="2">
    <source>
        <dbReference type="ARBA" id="ARBA00023002"/>
    </source>
</evidence>
<dbReference type="Proteomes" id="UP000235584">
    <property type="component" value="Chromosome"/>
</dbReference>
<reference evidence="9 10" key="1">
    <citation type="submission" date="2018-01" db="EMBL/GenBank/DDBJ databases">
        <title>Complete genome sequence of Bacteriovorax stolpii DSM12778.</title>
        <authorList>
            <person name="Tang B."/>
            <person name="Chang J."/>
        </authorList>
    </citation>
    <scope>NUCLEOTIDE SEQUENCE [LARGE SCALE GENOMIC DNA]</scope>
    <source>
        <strain evidence="9 10">DSM 12778</strain>
    </source>
</reference>
<dbReference type="PANTHER" id="PTHR43570:SF20">
    <property type="entry name" value="ALDEHYDE DEHYDROGENASE ALDX-RELATED"/>
    <property type="match status" value="1"/>
</dbReference>
<evidence type="ECO:0000256" key="5">
    <source>
        <dbReference type="PIRSR" id="PIRSR036492-1"/>
    </source>
</evidence>
<name>A0A2K9NQ07_BACTC</name>
<keyword evidence="2 4" id="KW-0560">Oxidoreductase</keyword>
<dbReference type="InterPro" id="IPR015590">
    <property type="entry name" value="Aldehyde_DH_dom"/>
</dbReference>